<feature type="transmembrane region" description="Helical" evidence="2">
    <location>
        <begin position="45"/>
        <end position="66"/>
    </location>
</feature>
<dbReference type="Proteomes" id="UP000006247">
    <property type="component" value="Unassembled WGS sequence"/>
</dbReference>
<evidence type="ECO:0000313" key="3">
    <source>
        <dbReference type="EMBL" id="EEG26509.1"/>
    </source>
</evidence>
<name>C0E4M0_9CORY</name>
<keyword evidence="2" id="KW-0812">Transmembrane</keyword>
<keyword evidence="2" id="KW-1133">Transmembrane helix</keyword>
<evidence type="ECO:0008006" key="5">
    <source>
        <dbReference type="Google" id="ProtNLM"/>
    </source>
</evidence>
<feature type="transmembrane region" description="Helical" evidence="2">
    <location>
        <begin position="72"/>
        <end position="92"/>
    </location>
</feature>
<evidence type="ECO:0000256" key="1">
    <source>
        <dbReference type="SAM" id="MobiDB-lite"/>
    </source>
</evidence>
<accession>C0E4M0</accession>
<dbReference type="AlphaFoldDB" id="C0E4M0"/>
<feature type="region of interest" description="Disordered" evidence="1">
    <location>
        <begin position="106"/>
        <end position="127"/>
    </location>
</feature>
<dbReference type="HOGENOM" id="CLU_133135_0_0_11"/>
<sequence length="135" mass="14662">MGGTVALSEHEQQMLKEIEQSLLSEDPKFGAVVTDGDFAQSKGTVTLRGIAIVVIGLVLLVTGVALSQMSLWWLSLSILGFLVMVAGGMWMLRGGGKSTFNLSDGYHSSAGRRRPQKSGGLGDRMEDNFRRRFEN</sequence>
<comment type="caution">
    <text evidence="3">The sequence shown here is derived from an EMBL/GenBank/DDBJ whole genome shotgun (WGS) entry which is preliminary data.</text>
</comment>
<reference evidence="3 4" key="1">
    <citation type="submission" date="2009-01" db="EMBL/GenBank/DDBJ databases">
        <authorList>
            <person name="Fulton L."/>
            <person name="Clifton S."/>
            <person name="Chinwalla A.T."/>
            <person name="Mitreva M."/>
            <person name="Sodergren E."/>
            <person name="Weinstock G."/>
            <person name="Clifton S."/>
            <person name="Dooling D.J."/>
            <person name="Fulton B."/>
            <person name="Minx P."/>
            <person name="Pepin K.H."/>
            <person name="Johnson M."/>
            <person name="Bhonagiri V."/>
            <person name="Nash W.E."/>
            <person name="Mardis E.R."/>
            <person name="Wilson R.K."/>
        </authorList>
    </citation>
    <scope>NUCLEOTIDE SEQUENCE [LARGE SCALE GENOMIC DNA]</scope>
    <source>
        <strain evidence="3 4">ATCC 33806</strain>
    </source>
</reference>
<organism evidence="3 4">
    <name type="scientific">Corynebacterium matruchotii ATCC 33806</name>
    <dbReference type="NCBI Taxonomy" id="566549"/>
    <lineage>
        <taxon>Bacteria</taxon>
        <taxon>Bacillati</taxon>
        <taxon>Actinomycetota</taxon>
        <taxon>Actinomycetes</taxon>
        <taxon>Mycobacteriales</taxon>
        <taxon>Corynebacteriaceae</taxon>
        <taxon>Corynebacterium</taxon>
    </lineage>
</organism>
<dbReference type="InterPro" id="IPR021401">
    <property type="entry name" value="DUF3040"/>
</dbReference>
<dbReference type="EMBL" id="ACEB01000027">
    <property type="protein sequence ID" value="EEG26509.1"/>
    <property type="molecule type" value="Genomic_DNA"/>
</dbReference>
<dbReference type="Pfam" id="PF11239">
    <property type="entry name" value="DUF3040"/>
    <property type="match status" value="1"/>
</dbReference>
<proteinExistence type="predicted"/>
<evidence type="ECO:0000256" key="2">
    <source>
        <dbReference type="SAM" id="Phobius"/>
    </source>
</evidence>
<evidence type="ECO:0000313" key="4">
    <source>
        <dbReference type="Proteomes" id="UP000006247"/>
    </source>
</evidence>
<gene>
    <name evidence="3" type="ORF">CORMATOL_01945</name>
</gene>
<protein>
    <recommendedName>
        <fullName evidence="5">Gram-positive signal peptide protein, YSIRK family</fullName>
    </recommendedName>
</protein>
<keyword evidence="2" id="KW-0472">Membrane</keyword>